<keyword evidence="4" id="KW-1185">Reference proteome</keyword>
<gene>
    <name evidence="3" type="ORF">ACFO4E_24605</name>
</gene>
<comment type="caution">
    <text evidence="3">The sequence shown here is derived from an EMBL/GenBank/DDBJ whole genome shotgun (WGS) entry which is preliminary data.</text>
</comment>
<dbReference type="Proteomes" id="UP001595923">
    <property type="component" value="Unassembled WGS sequence"/>
</dbReference>
<dbReference type="PROSITE" id="PS51257">
    <property type="entry name" value="PROKAR_LIPOPROTEIN"/>
    <property type="match status" value="1"/>
</dbReference>
<evidence type="ECO:0000313" key="4">
    <source>
        <dbReference type="Proteomes" id="UP001595923"/>
    </source>
</evidence>
<feature type="region of interest" description="Disordered" evidence="1">
    <location>
        <begin position="29"/>
        <end position="83"/>
    </location>
</feature>
<dbReference type="RefSeq" id="WP_378578676.1">
    <property type="nucleotide sequence ID" value="NZ_JBHSFQ010000031.1"/>
</dbReference>
<feature type="chain" id="PRO_5046085114" description="Ig-like domain-containing protein" evidence="2">
    <location>
        <begin position="25"/>
        <end position="222"/>
    </location>
</feature>
<feature type="compositionally biased region" description="Low complexity" evidence="1">
    <location>
        <begin position="42"/>
        <end position="53"/>
    </location>
</feature>
<organism evidence="3 4">
    <name type="scientific">Nocardiopsis mangrovi</name>
    <dbReference type="NCBI Taxonomy" id="1179818"/>
    <lineage>
        <taxon>Bacteria</taxon>
        <taxon>Bacillati</taxon>
        <taxon>Actinomycetota</taxon>
        <taxon>Actinomycetes</taxon>
        <taxon>Streptosporangiales</taxon>
        <taxon>Nocardiopsidaceae</taxon>
        <taxon>Nocardiopsis</taxon>
    </lineage>
</organism>
<keyword evidence="2" id="KW-0732">Signal</keyword>
<evidence type="ECO:0000256" key="2">
    <source>
        <dbReference type="SAM" id="SignalP"/>
    </source>
</evidence>
<accession>A0ABV9E480</accession>
<evidence type="ECO:0008006" key="5">
    <source>
        <dbReference type="Google" id="ProtNLM"/>
    </source>
</evidence>
<reference evidence="4" key="1">
    <citation type="journal article" date="2019" name="Int. J. Syst. Evol. Microbiol.">
        <title>The Global Catalogue of Microorganisms (GCM) 10K type strain sequencing project: providing services to taxonomists for standard genome sequencing and annotation.</title>
        <authorList>
            <consortium name="The Broad Institute Genomics Platform"/>
            <consortium name="The Broad Institute Genome Sequencing Center for Infectious Disease"/>
            <person name="Wu L."/>
            <person name="Ma J."/>
        </authorList>
    </citation>
    <scope>NUCLEOTIDE SEQUENCE [LARGE SCALE GENOMIC DNA]</scope>
    <source>
        <strain evidence="4">XZYJ18</strain>
    </source>
</reference>
<feature type="signal peptide" evidence="2">
    <location>
        <begin position="1"/>
        <end position="24"/>
    </location>
</feature>
<dbReference type="EMBL" id="JBHSFQ010000031">
    <property type="protein sequence ID" value="MFC4565050.1"/>
    <property type="molecule type" value="Genomic_DNA"/>
</dbReference>
<sequence length="222" mass="22995">MRLTPVQHRLTGTVAGLVAVGALAGCGGAPSAEVPGEPPAPTAAEEAPAEADAGSGDFRTAPVPSSAPGFDESELPPEPAEGATPTEQIEYELLAETTTFAQATDPSATAQCPETDAATQETITCTVTYQGLEVPWSVDINGSAYVFSFEPWAEQQPISRDIAEDALRWYADAEAVLCDMEEHRLVTPDGDTGVTCQAQASGGVETFAMDTGTYGTFSFAAS</sequence>
<evidence type="ECO:0000256" key="1">
    <source>
        <dbReference type="SAM" id="MobiDB-lite"/>
    </source>
</evidence>
<evidence type="ECO:0000313" key="3">
    <source>
        <dbReference type="EMBL" id="MFC4565050.1"/>
    </source>
</evidence>
<proteinExistence type="predicted"/>
<name>A0ABV9E480_9ACTN</name>
<protein>
    <recommendedName>
        <fullName evidence="5">Ig-like domain-containing protein</fullName>
    </recommendedName>
</protein>